<evidence type="ECO:0000313" key="6">
    <source>
        <dbReference type="Proteomes" id="UP001331761"/>
    </source>
</evidence>
<feature type="chain" id="PRO_5042669541" description="Metalloendopeptidase" evidence="3">
    <location>
        <begin position="25"/>
        <end position="265"/>
    </location>
</feature>
<keyword evidence="3" id="KW-0732">Signal</keyword>
<keyword evidence="2 3" id="KW-0479">Metal-binding</keyword>
<comment type="caution">
    <text evidence="5">The sequence shown here is derived from an EMBL/GenBank/DDBJ whole genome shotgun (WGS) entry which is preliminary data.</text>
</comment>
<feature type="binding site" evidence="2">
    <location>
        <position position="236"/>
    </location>
    <ligand>
        <name>Zn(2+)</name>
        <dbReference type="ChEBI" id="CHEBI:29105"/>
        <note>catalytic</note>
    </ligand>
</feature>
<reference evidence="5 6" key="1">
    <citation type="submission" date="2019-10" db="EMBL/GenBank/DDBJ databases">
        <title>Assembly and Annotation for the nematode Trichostrongylus colubriformis.</title>
        <authorList>
            <person name="Martin J."/>
        </authorList>
    </citation>
    <scope>NUCLEOTIDE SEQUENCE [LARGE SCALE GENOMIC DNA]</scope>
    <source>
        <strain evidence="5">G859</strain>
        <tissue evidence="5">Whole worm</tissue>
    </source>
</reference>
<name>A0AAN8IHR7_TRICO</name>
<keyword evidence="6" id="KW-1185">Reference proteome</keyword>
<feature type="domain" description="Peptidase M12A" evidence="4">
    <location>
        <begin position="144"/>
        <end position="265"/>
    </location>
</feature>
<dbReference type="InterPro" id="IPR006026">
    <property type="entry name" value="Peptidase_Metallo"/>
</dbReference>
<keyword evidence="2 3" id="KW-0862">Zinc</keyword>
<dbReference type="GO" id="GO:0006508">
    <property type="term" value="P:proteolysis"/>
    <property type="evidence" value="ECO:0007669"/>
    <property type="project" value="UniProtKB-KW"/>
</dbReference>
<dbReference type="GO" id="GO:0008270">
    <property type="term" value="F:zinc ion binding"/>
    <property type="evidence" value="ECO:0007669"/>
    <property type="project" value="UniProtKB-UniRule"/>
</dbReference>
<feature type="binding site" evidence="2">
    <location>
        <position position="246"/>
    </location>
    <ligand>
        <name>Zn(2+)</name>
        <dbReference type="ChEBI" id="CHEBI:29105"/>
        <note>catalytic</note>
    </ligand>
</feature>
<evidence type="ECO:0000259" key="4">
    <source>
        <dbReference type="PROSITE" id="PS51864"/>
    </source>
</evidence>
<keyword evidence="2 3" id="KW-0645">Protease</keyword>
<organism evidence="5 6">
    <name type="scientific">Trichostrongylus colubriformis</name>
    <name type="common">Black scour worm</name>
    <dbReference type="NCBI Taxonomy" id="6319"/>
    <lineage>
        <taxon>Eukaryota</taxon>
        <taxon>Metazoa</taxon>
        <taxon>Ecdysozoa</taxon>
        <taxon>Nematoda</taxon>
        <taxon>Chromadorea</taxon>
        <taxon>Rhabditida</taxon>
        <taxon>Rhabditina</taxon>
        <taxon>Rhabditomorpha</taxon>
        <taxon>Strongyloidea</taxon>
        <taxon>Trichostrongylidae</taxon>
        <taxon>Trichostrongylus</taxon>
    </lineage>
</organism>
<comment type="caution">
    <text evidence="2">Lacks conserved residue(s) required for the propagation of feature annotation.</text>
</comment>
<keyword evidence="2 3" id="KW-0378">Hydrolase</keyword>
<dbReference type="Gene3D" id="3.40.390.10">
    <property type="entry name" value="Collagenase (Catalytic Domain)"/>
    <property type="match status" value="1"/>
</dbReference>
<gene>
    <name evidence="5" type="ORF">GCK32_015355</name>
</gene>
<evidence type="ECO:0000256" key="1">
    <source>
        <dbReference type="ARBA" id="ARBA00023157"/>
    </source>
</evidence>
<dbReference type="AlphaFoldDB" id="A0AAN8IHR7"/>
<dbReference type="PANTHER" id="PTHR10127:SF793">
    <property type="entry name" value="ZINC METALLOPROTEINASE NAS-31"/>
    <property type="match status" value="1"/>
</dbReference>
<dbReference type="SMART" id="SM00235">
    <property type="entry name" value="ZnMc"/>
    <property type="match status" value="1"/>
</dbReference>
<accession>A0AAN8IHR7</accession>
<dbReference type="EC" id="3.4.24.-" evidence="3"/>
<keyword evidence="1" id="KW-1015">Disulfide bond</keyword>
<evidence type="ECO:0000256" key="2">
    <source>
        <dbReference type="PROSITE-ProRule" id="PRU01211"/>
    </source>
</evidence>
<evidence type="ECO:0000313" key="5">
    <source>
        <dbReference type="EMBL" id="KAK5970788.1"/>
    </source>
</evidence>
<feature type="active site" evidence="2">
    <location>
        <position position="237"/>
    </location>
</feature>
<protein>
    <recommendedName>
        <fullName evidence="3">Metalloendopeptidase</fullName>
        <ecNumber evidence="3">3.4.24.-</ecNumber>
    </recommendedName>
</protein>
<dbReference type="PROSITE" id="PS51864">
    <property type="entry name" value="ASTACIN"/>
    <property type="match status" value="1"/>
</dbReference>
<dbReference type="InterPro" id="IPR024079">
    <property type="entry name" value="MetalloPept_cat_dom_sf"/>
</dbReference>
<dbReference type="GO" id="GO:0004222">
    <property type="term" value="F:metalloendopeptidase activity"/>
    <property type="evidence" value="ECO:0007669"/>
    <property type="project" value="UniProtKB-UniRule"/>
</dbReference>
<evidence type="ECO:0000256" key="3">
    <source>
        <dbReference type="RuleBase" id="RU361183"/>
    </source>
</evidence>
<dbReference type="SUPFAM" id="SSF55486">
    <property type="entry name" value="Metalloproteases ('zincins'), catalytic domain"/>
    <property type="match status" value="1"/>
</dbReference>
<keyword evidence="2 3" id="KW-0482">Metalloprotease</keyword>
<dbReference type="InterPro" id="IPR001506">
    <property type="entry name" value="Peptidase_M12A"/>
</dbReference>
<dbReference type="Proteomes" id="UP001331761">
    <property type="component" value="Unassembled WGS sequence"/>
</dbReference>
<feature type="binding site" evidence="2">
    <location>
        <position position="240"/>
    </location>
    <ligand>
        <name>Zn(2+)</name>
        <dbReference type="ChEBI" id="CHEBI:29105"/>
        <note>catalytic</note>
    </ligand>
</feature>
<proteinExistence type="predicted"/>
<dbReference type="Pfam" id="PF01400">
    <property type="entry name" value="Astacin"/>
    <property type="match status" value="1"/>
</dbReference>
<sequence length="265" mass="30020">MMLQNVHHAIQLLLLILLSSTVLSTETDDMFSDLPDARKKELLEAYSKSDVLIVHQKLADLRRKWMEKLRSKDAADPQQPRRRVPNRIQLEIPPEEGSPTVFPIHEINRNANLSEFMYQADMVLTISQAEQLGNNNEDFRAKRQAYRDIFYPNTIWGRTVFYFFDQSATSDVRAALSAAAQFWQQNTCITFTEDSTALNRIRVFKGDGCYSYVGKIGGQQDLSLGSGCESVGTAAHELGHALGFFHSQSRFDRDSAIDIVVANIQ</sequence>
<dbReference type="PANTHER" id="PTHR10127">
    <property type="entry name" value="DISCOIDIN, CUB, EGF, LAMININ , AND ZINC METALLOPROTEASE DOMAIN CONTAINING"/>
    <property type="match status" value="1"/>
</dbReference>
<feature type="signal peptide" evidence="3">
    <location>
        <begin position="1"/>
        <end position="24"/>
    </location>
</feature>
<feature type="non-terminal residue" evidence="5">
    <location>
        <position position="265"/>
    </location>
</feature>
<comment type="cofactor">
    <cofactor evidence="2 3">
        <name>Zn(2+)</name>
        <dbReference type="ChEBI" id="CHEBI:29105"/>
    </cofactor>
    <text evidence="2 3">Binds 1 zinc ion per subunit.</text>
</comment>
<dbReference type="EMBL" id="WIXE01018597">
    <property type="protein sequence ID" value="KAK5970788.1"/>
    <property type="molecule type" value="Genomic_DNA"/>
</dbReference>
<dbReference type="PRINTS" id="PR00480">
    <property type="entry name" value="ASTACIN"/>
</dbReference>